<dbReference type="InterPro" id="IPR050856">
    <property type="entry name" value="Biotin_carboxylase_complex"/>
</dbReference>
<dbReference type="Pfam" id="PF02786">
    <property type="entry name" value="CPSase_L_D2"/>
    <property type="match status" value="1"/>
</dbReference>
<dbReference type="SMART" id="SM00878">
    <property type="entry name" value="Biotin_carb_C"/>
    <property type="match status" value="1"/>
</dbReference>
<evidence type="ECO:0000256" key="3">
    <source>
        <dbReference type="ARBA" id="ARBA00022741"/>
    </source>
</evidence>
<dbReference type="InterPro" id="IPR011054">
    <property type="entry name" value="Rudment_hybrid_motif"/>
</dbReference>
<feature type="domain" description="Biotin carboxylation" evidence="9">
    <location>
        <begin position="3"/>
        <end position="450"/>
    </location>
</feature>
<dbReference type="PANTHER" id="PTHR18866:SF33">
    <property type="entry name" value="METHYLCROTONOYL-COA CARBOXYLASE SUBUNIT ALPHA, MITOCHONDRIAL-RELATED"/>
    <property type="match status" value="1"/>
</dbReference>
<dbReference type="SUPFAM" id="SSF51230">
    <property type="entry name" value="Single hybrid motif"/>
    <property type="match status" value="1"/>
</dbReference>
<dbReference type="InterPro" id="IPR005482">
    <property type="entry name" value="Biotin_COase_C"/>
</dbReference>
<dbReference type="PROSITE" id="PS50968">
    <property type="entry name" value="BIOTINYL_LIPOYL"/>
    <property type="match status" value="1"/>
</dbReference>
<name>A0A7X2ILP3_9BURK</name>
<evidence type="ECO:0000313" key="10">
    <source>
        <dbReference type="EMBL" id="MRV72321.1"/>
    </source>
</evidence>
<evidence type="ECO:0000256" key="5">
    <source>
        <dbReference type="ARBA" id="ARBA00023267"/>
    </source>
</evidence>
<dbReference type="InterPro" id="IPR011761">
    <property type="entry name" value="ATP-grasp"/>
</dbReference>
<dbReference type="EMBL" id="WKJJ01000006">
    <property type="protein sequence ID" value="MRV72321.1"/>
    <property type="molecule type" value="Genomic_DNA"/>
</dbReference>
<reference evidence="10 11" key="1">
    <citation type="submission" date="2019-11" db="EMBL/GenBank/DDBJ databases">
        <title>Novel species isolated from a subtropical stream in China.</title>
        <authorList>
            <person name="Lu H."/>
        </authorList>
    </citation>
    <scope>NUCLEOTIDE SEQUENCE [LARGE SCALE GENOMIC DNA]</scope>
    <source>
        <strain evidence="10 11">FT92W</strain>
    </source>
</reference>
<comment type="cofactor">
    <cofactor evidence="1">
        <name>biotin</name>
        <dbReference type="ChEBI" id="CHEBI:57586"/>
    </cofactor>
</comment>
<evidence type="ECO:0000259" key="9">
    <source>
        <dbReference type="PROSITE" id="PS50979"/>
    </source>
</evidence>
<dbReference type="PROSITE" id="PS50979">
    <property type="entry name" value="BC"/>
    <property type="match status" value="1"/>
</dbReference>
<dbReference type="InterPro" id="IPR011053">
    <property type="entry name" value="Single_hybrid_motif"/>
</dbReference>
<dbReference type="RefSeq" id="WP_154373761.1">
    <property type="nucleotide sequence ID" value="NZ_WKJJ01000006.1"/>
</dbReference>
<dbReference type="Pfam" id="PF02785">
    <property type="entry name" value="Biotin_carb_C"/>
    <property type="match status" value="1"/>
</dbReference>
<proteinExistence type="predicted"/>
<keyword evidence="11" id="KW-1185">Reference proteome</keyword>
<dbReference type="InterPro" id="IPR001882">
    <property type="entry name" value="Biotin_BS"/>
</dbReference>
<feature type="domain" description="ATP-grasp" evidence="8">
    <location>
        <begin position="122"/>
        <end position="319"/>
    </location>
</feature>
<dbReference type="Pfam" id="PF00289">
    <property type="entry name" value="Biotin_carb_N"/>
    <property type="match status" value="1"/>
</dbReference>
<dbReference type="PROSITE" id="PS00866">
    <property type="entry name" value="CPSASE_1"/>
    <property type="match status" value="1"/>
</dbReference>
<dbReference type="FunFam" id="3.40.50.20:FF:000010">
    <property type="entry name" value="Propionyl-CoA carboxylase subunit alpha"/>
    <property type="match status" value="1"/>
</dbReference>
<evidence type="ECO:0000256" key="2">
    <source>
        <dbReference type="ARBA" id="ARBA00022598"/>
    </source>
</evidence>
<dbReference type="SUPFAM" id="SSF51246">
    <property type="entry name" value="Rudiment single hybrid motif"/>
    <property type="match status" value="1"/>
</dbReference>
<dbReference type="InterPro" id="IPR005479">
    <property type="entry name" value="CPAse_ATP-bd"/>
</dbReference>
<evidence type="ECO:0000256" key="1">
    <source>
        <dbReference type="ARBA" id="ARBA00001953"/>
    </source>
</evidence>
<gene>
    <name evidence="10" type="ORF">GJ700_11420</name>
</gene>
<dbReference type="PROSITE" id="PS00188">
    <property type="entry name" value="BIOTIN"/>
    <property type="match status" value="1"/>
</dbReference>
<dbReference type="InterPro" id="IPR016185">
    <property type="entry name" value="PreATP-grasp_dom_sf"/>
</dbReference>
<dbReference type="PROSITE" id="PS00867">
    <property type="entry name" value="CPSASE_2"/>
    <property type="match status" value="1"/>
</dbReference>
<dbReference type="FunFam" id="3.30.470.20:FF:000028">
    <property type="entry name" value="Methylcrotonoyl-CoA carboxylase subunit alpha, mitochondrial"/>
    <property type="match status" value="1"/>
</dbReference>
<evidence type="ECO:0000259" key="7">
    <source>
        <dbReference type="PROSITE" id="PS50968"/>
    </source>
</evidence>
<dbReference type="AlphaFoldDB" id="A0A7X2ILP3"/>
<dbReference type="InterPro" id="IPR011764">
    <property type="entry name" value="Biotin_carboxylation_dom"/>
</dbReference>
<organism evidence="10 11">
    <name type="scientific">Pseudoduganella rivuli</name>
    <dbReference type="NCBI Taxonomy" id="2666085"/>
    <lineage>
        <taxon>Bacteria</taxon>
        <taxon>Pseudomonadati</taxon>
        <taxon>Pseudomonadota</taxon>
        <taxon>Betaproteobacteria</taxon>
        <taxon>Burkholderiales</taxon>
        <taxon>Oxalobacteraceae</taxon>
        <taxon>Telluria group</taxon>
        <taxon>Pseudoduganella</taxon>
    </lineage>
</organism>
<dbReference type="SUPFAM" id="SSF52440">
    <property type="entry name" value="PreATP-grasp domain"/>
    <property type="match status" value="1"/>
</dbReference>
<dbReference type="InterPro" id="IPR000089">
    <property type="entry name" value="Biotin_lipoyl"/>
</dbReference>
<dbReference type="PANTHER" id="PTHR18866">
    <property type="entry name" value="CARBOXYLASE:PYRUVATE/ACETYL-COA/PROPIONYL-COA CARBOXYLASE"/>
    <property type="match status" value="1"/>
</dbReference>
<dbReference type="Gene3D" id="2.40.50.100">
    <property type="match status" value="1"/>
</dbReference>
<evidence type="ECO:0000256" key="4">
    <source>
        <dbReference type="ARBA" id="ARBA00022840"/>
    </source>
</evidence>
<dbReference type="PROSITE" id="PS50975">
    <property type="entry name" value="ATP_GRASP"/>
    <property type="match status" value="1"/>
</dbReference>
<sequence>MTDFDTILIANRGEIALRIIRTARRLGYRTVAVYSDADADAPHCRAADVALRIGGPQPADSYLNIAALLAAARQAGAQAIHPGYGFLAERADFAQACADAGLVFIGPPAQAIESMGSKAGAKQLMRDAGVPCIPGYDGSDQSDARLIDEARRIGYPVMVKASAGGGGRGMRKVDEAADMPAALAAARSEAQHAFGDAGLILEKAIVSPRHIEIQVFADRHGNVVHMGERDCSVQRRHQKLIEETPSPAVDDALRARMGEVAVAAARAIGYQGAGTLEFLLDAHGDFHFMEMNTRLQVEHAVTEAVLGLDLVEWQLRVAAGELLPLRQEELDARRAAGGHAIEVRLCAEDAQQGFLPQSGTVLRWQAPQAVRCDHALADGAVVPPFYDSMLAKIVSHGASRADALRRLRRALGETVLLGVASNRAFLARCVADEEFAAGLATTDFIERRKDSLLAQYTDAAADAGLPLPACVAAVLLAHQQMRQHAGRWPDELRGWSSSAAAGRTWRVVIDGVTHGVPLRSTGPDSWDASGRMLRLAQGDTWRAEVDGLPLPLAWAAATGGVPGCVHFMLGNGDHVAGLAPSVAAGKRAVEASHGRIAAPMNGRIAALPVAQGETVKAGQVVAVIEAMKMEHRLLAPHDGLLETVHLKVGDQAVPGQVLVTVAAVAVSAP</sequence>
<evidence type="ECO:0000313" key="11">
    <source>
        <dbReference type="Proteomes" id="UP000446768"/>
    </source>
</evidence>
<dbReference type="GO" id="GO:0016874">
    <property type="term" value="F:ligase activity"/>
    <property type="evidence" value="ECO:0007669"/>
    <property type="project" value="UniProtKB-KW"/>
</dbReference>
<dbReference type="Proteomes" id="UP000446768">
    <property type="component" value="Unassembled WGS sequence"/>
</dbReference>
<evidence type="ECO:0000259" key="8">
    <source>
        <dbReference type="PROSITE" id="PS50975"/>
    </source>
</evidence>
<keyword evidence="4 6" id="KW-0067">ATP-binding</keyword>
<dbReference type="Pfam" id="PF00364">
    <property type="entry name" value="Biotin_lipoyl"/>
    <property type="match status" value="1"/>
</dbReference>
<dbReference type="GO" id="GO:0005524">
    <property type="term" value="F:ATP binding"/>
    <property type="evidence" value="ECO:0007669"/>
    <property type="project" value="UniProtKB-UniRule"/>
</dbReference>
<dbReference type="FunFam" id="3.30.1490.20:FF:000003">
    <property type="entry name" value="acetyl-CoA carboxylase isoform X1"/>
    <property type="match status" value="1"/>
</dbReference>
<evidence type="ECO:0000256" key="6">
    <source>
        <dbReference type="PROSITE-ProRule" id="PRU00409"/>
    </source>
</evidence>
<keyword evidence="2" id="KW-0436">Ligase</keyword>
<comment type="caution">
    <text evidence="10">The sequence shown here is derived from an EMBL/GenBank/DDBJ whole genome shotgun (WGS) entry which is preliminary data.</text>
</comment>
<keyword evidence="3 6" id="KW-0547">Nucleotide-binding</keyword>
<dbReference type="SUPFAM" id="SSF56059">
    <property type="entry name" value="Glutathione synthetase ATP-binding domain-like"/>
    <property type="match status" value="1"/>
</dbReference>
<protein>
    <submittedName>
        <fullName evidence="10">Biotin/lipoyl-binding protein</fullName>
    </submittedName>
</protein>
<dbReference type="InterPro" id="IPR005481">
    <property type="entry name" value="BC-like_N"/>
</dbReference>
<keyword evidence="5" id="KW-0092">Biotin</keyword>
<dbReference type="CDD" id="cd06850">
    <property type="entry name" value="biotinyl_domain"/>
    <property type="match status" value="1"/>
</dbReference>
<accession>A0A7X2ILP3</accession>
<dbReference type="GO" id="GO:0046872">
    <property type="term" value="F:metal ion binding"/>
    <property type="evidence" value="ECO:0007669"/>
    <property type="project" value="InterPro"/>
</dbReference>
<feature type="domain" description="Lipoyl-binding" evidence="7">
    <location>
        <begin position="586"/>
        <end position="662"/>
    </location>
</feature>
<dbReference type="Gene3D" id="3.30.470.20">
    <property type="entry name" value="ATP-grasp fold, B domain"/>
    <property type="match status" value="1"/>
</dbReference>